<dbReference type="CDD" id="cd16029">
    <property type="entry name" value="4-S"/>
    <property type="match status" value="1"/>
</dbReference>
<keyword evidence="4" id="KW-0378">Hydrolase</keyword>
<dbReference type="PROSITE" id="PS00523">
    <property type="entry name" value="SULFATASE_1"/>
    <property type="match status" value="1"/>
</dbReference>
<keyword evidence="6" id="KW-0325">Glycoprotein</keyword>
<dbReference type="Gene3D" id="3.30.1120.10">
    <property type="match status" value="1"/>
</dbReference>
<dbReference type="SUPFAM" id="SSF53649">
    <property type="entry name" value="Alkaline phosphatase-like"/>
    <property type="match status" value="1"/>
</dbReference>
<dbReference type="Proteomes" id="UP000001307">
    <property type="component" value="Unassembled WGS sequence"/>
</dbReference>
<comment type="cofactor">
    <cofactor evidence="1">
        <name>Ca(2+)</name>
        <dbReference type="ChEBI" id="CHEBI:29108"/>
    </cofactor>
</comment>
<keyword evidence="9" id="KW-1185">Reference proteome</keyword>
<gene>
    <name evidence="8" type="ORF">GSOID_T00016711001</name>
</gene>
<proteinExistence type="inferred from homology"/>
<accession>E4XNV6</accession>
<dbReference type="Gene3D" id="3.40.720.10">
    <property type="entry name" value="Alkaline Phosphatase, subunit A"/>
    <property type="match status" value="1"/>
</dbReference>
<comment type="similarity">
    <text evidence="2">Belongs to the sulfatase family.</text>
</comment>
<name>E4XNV6_OIKDI</name>
<dbReference type="PANTHER" id="PTHR10342:SF274">
    <property type="entry name" value="ARYLSULFATASE B"/>
    <property type="match status" value="1"/>
</dbReference>
<keyword evidence="3" id="KW-0479">Metal-binding</keyword>
<evidence type="ECO:0000256" key="4">
    <source>
        <dbReference type="ARBA" id="ARBA00022801"/>
    </source>
</evidence>
<evidence type="ECO:0000256" key="6">
    <source>
        <dbReference type="ARBA" id="ARBA00023180"/>
    </source>
</evidence>
<evidence type="ECO:0000256" key="3">
    <source>
        <dbReference type="ARBA" id="ARBA00022723"/>
    </source>
</evidence>
<evidence type="ECO:0000313" key="8">
    <source>
        <dbReference type="EMBL" id="CBY11544.1"/>
    </source>
</evidence>
<dbReference type="InterPro" id="IPR047115">
    <property type="entry name" value="ARSB"/>
</dbReference>
<evidence type="ECO:0000256" key="5">
    <source>
        <dbReference type="ARBA" id="ARBA00022837"/>
    </source>
</evidence>
<reference evidence="8" key="1">
    <citation type="journal article" date="2010" name="Science">
        <title>Plasticity of animal genome architecture unmasked by rapid evolution of a pelagic tunicate.</title>
        <authorList>
            <person name="Denoeud F."/>
            <person name="Henriet S."/>
            <person name="Mungpakdee S."/>
            <person name="Aury J.M."/>
            <person name="Da Silva C."/>
            <person name="Brinkmann H."/>
            <person name="Mikhaleva J."/>
            <person name="Olsen L.C."/>
            <person name="Jubin C."/>
            <person name="Canestro C."/>
            <person name="Bouquet J.M."/>
            <person name="Danks G."/>
            <person name="Poulain J."/>
            <person name="Campsteijn C."/>
            <person name="Adamski M."/>
            <person name="Cross I."/>
            <person name="Yadetie F."/>
            <person name="Muffato M."/>
            <person name="Louis A."/>
            <person name="Butcher S."/>
            <person name="Tsagkogeorga G."/>
            <person name="Konrad A."/>
            <person name="Singh S."/>
            <person name="Jensen M.F."/>
            <person name="Cong E.H."/>
            <person name="Eikeseth-Otteraa H."/>
            <person name="Noel B."/>
            <person name="Anthouard V."/>
            <person name="Porcel B.M."/>
            <person name="Kachouri-Lafond R."/>
            <person name="Nishino A."/>
            <person name="Ugolini M."/>
            <person name="Chourrout P."/>
            <person name="Nishida H."/>
            <person name="Aasland R."/>
            <person name="Huzurbazar S."/>
            <person name="Westhof E."/>
            <person name="Delsuc F."/>
            <person name="Lehrach H."/>
            <person name="Reinhardt R."/>
            <person name="Weissenbach J."/>
            <person name="Roy S.W."/>
            <person name="Artiguenave F."/>
            <person name="Postlethwait J.H."/>
            <person name="Manak J.R."/>
            <person name="Thompson E.M."/>
            <person name="Jaillon O."/>
            <person name="Du Pasquier L."/>
            <person name="Boudinot P."/>
            <person name="Liberles D.A."/>
            <person name="Volff J.N."/>
            <person name="Philippe H."/>
            <person name="Lenhard B."/>
            <person name="Roest Crollius H."/>
            <person name="Wincker P."/>
            <person name="Chourrout D."/>
        </authorList>
    </citation>
    <scope>NUCLEOTIDE SEQUENCE [LARGE SCALE GENOMIC DNA]</scope>
</reference>
<dbReference type="AlphaFoldDB" id="E4XNV6"/>
<dbReference type="Pfam" id="PF00884">
    <property type="entry name" value="Sulfatase"/>
    <property type="match status" value="1"/>
</dbReference>
<organism evidence="8">
    <name type="scientific">Oikopleura dioica</name>
    <name type="common">Tunicate</name>
    <dbReference type="NCBI Taxonomy" id="34765"/>
    <lineage>
        <taxon>Eukaryota</taxon>
        <taxon>Metazoa</taxon>
        <taxon>Chordata</taxon>
        <taxon>Tunicata</taxon>
        <taxon>Appendicularia</taxon>
        <taxon>Copelata</taxon>
        <taxon>Oikopleuridae</taxon>
        <taxon>Oikopleura</taxon>
    </lineage>
</organism>
<dbReference type="EMBL" id="FN653086">
    <property type="protein sequence ID" value="CBY11544.1"/>
    <property type="molecule type" value="Genomic_DNA"/>
</dbReference>
<keyword evidence="5" id="KW-0106">Calcium</keyword>
<dbReference type="GO" id="GO:0046872">
    <property type="term" value="F:metal ion binding"/>
    <property type="evidence" value="ECO:0007669"/>
    <property type="project" value="UniProtKB-KW"/>
</dbReference>
<protein>
    <recommendedName>
        <fullName evidence="7">Sulfatase N-terminal domain-containing protein</fullName>
    </recommendedName>
</protein>
<evidence type="ECO:0000313" key="9">
    <source>
        <dbReference type="Proteomes" id="UP000001307"/>
    </source>
</evidence>
<evidence type="ECO:0000259" key="7">
    <source>
        <dbReference type="Pfam" id="PF00884"/>
    </source>
</evidence>
<dbReference type="OrthoDB" id="103349at2759"/>
<evidence type="ECO:0000256" key="1">
    <source>
        <dbReference type="ARBA" id="ARBA00001913"/>
    </source>
</evidence>
<dbReference type="PANTHER" id="PTHR10342">
    <property type="entry name" value="ARYLSULFATASE"/>
    <property type="match status" value="1"/>
</dbReference>
<feature type="domain" description="Sulfatase N-terminal" evidence="7">
    <location>
        <begin position="20"/>
        <end position="336"/>
    </location>
</feature>
<dbReference type="InterPro" id="IPR000917">
    <property type="entry name" value="Sulfatase_N"/>
</dbReference>
<dbReference type="InParanoid" id="E4XNV6"/>
<dbReference type="InterPro" id="IPR024607">
    <property type="entry name" value="Sulfatase_CS"/>
</dbReference>
<evidence type="ECO:0000256" key="2">
    <source>
        <dbReference type="ARBA" id="ARBA00008779"/>
    </source>
</evidence>
<sequence length="511" mass="58504">MKKLLYIFGLSANIFAEQQPNIVVIVADDLGKHDVSMHGADIYTPNLDMLARDGVLLNNYYVQPVCSPTRGSLMTGRYPYRLGLQHENLVGYRPAGLPLDEYIMPQYMKECGYKTYMVGKWQLGFFKDNYLPWKRGFDEFFGQLLGGQDYYSRRKCLKLRNYGNLCGYDLRTEQGPVRDTSMKYQPFLYADKAREKFFAHNKTDPLYMYVAFQSVHRPLQAPQQYVSLYNDNVQMSNGQRVFAGMVTALDAAVGEIVDGLKDSGLWNNTLIYFSNDNGREDDSDFVLKGGKNDFWQGGITGYGFFSGPAIPRKMRGKKMNDLTHVSDVLPTMLSAAKCHTLPPKVIDGHDLWSRLQGDSLGQDEKRKEIIMQMNPLLRLWEEDTRFQNSTWDTRTQGVIIDGDYKLIVGSHSVLRRKASDYQTVWLFNIKNDPQEANDLSGSKPNLTHKLLHRLYKEMDNVRDPWHPLPDPASDPALHGDFWGPYRSDFQIFASTDSEEKNSDPPRGSYSD</sequence>
<dbReference type="GO" id="GO:0008484">
    <property type="term" value="F:sulfuric ester hydrolase activity"/>
    <property type="evidence" value="ECO:0007669"/>
    <property type="project" value="InterPro"/>
</dbReference>
<dbReference type="InterPro" id="IPR017850">
    <property type="entry name" value="Alkaline_phosphatase_core_sf"/>
</dbReference>